<dbReference type="InterPro" id="IPR007150">
    <property type="entry name" value="HUS1/Mec3"/>
</dbReference>
<evidence type="ECO:0000256" key="1">
    <source>
        <dbReference type="ARBA" id="ARBA00005563"/>
    </source>
</evidence>
<dbReference type="EMBL" id="BTSY01000003">
    <property type="protein sequence ID" value="GMT18308.1"/>
    <property type="molecule type" value="Genomic_DNA"/>
</dbReference>
<keyword evidence="3" id="KW-1185">Reference proteome</keyword>
<sequence length="280" mass="31825">FRRHARMRFSCTIADQGSVENLSRYLRTVAAICRHKIGMKISPDAIELHSAETVKNGGHALTLKFDTNTAFSNYAFLPFSDDVPFIMLEVEIRRLSDIFSSAHGHVRWKLFNKPTSTGLKKPHFLLEMRETHCAHHLPVTVVSEKRWSAYERQPQPMGKQIVMPPVRSVFRTLQQFKTTQARFVILQCDQEGKFSMGAQMEQAKTVVHFPDCMIDVSASTEVIPFRTKLNIKSLMTCFGGILTAPHCNCTLNMISERTAEIQVELYESELSFVIGTVVNE</sequence>
<dbReference type="Gene3D" id="3.70.10.10">
    <property type="match status" value="1"/>
</dbReference>
<evidence type="ECO:0008006" key="4">
    <source>
        <dbReference type="Google" id="ProtNLM"/>
    </source>
</evidence>
<name>A0AAV5VJ89_9BILA</name>
<evidence type="ECO:0000313" key="3">
    <source>
        <dbReference type="Proteomes" id="UP001432322"/>
    </source>
</evidence>
<dbReference type="PIRSF" id="PIRSF011312">
    <property type="entry name" value="Cell_cycle_HUS1"/>
    <property type="match status" value="1"/>
</dbReference>
<dbReference type="Proteomes" id="UP001432322">
    <property type="component" value="Unassembled WGS sequence"/>
</dbReference>
<dbReference type="GO" id="GO:0005730">
    <property type="term" value="C:nucleolus"/>
    <property type="evidence" value="ECO:0007669"/>
    <property type="project" value="InterPro"/>
</dbReference>
<comment type="similarity">
    <text evidence="1">Belongs to the HUS1 family.</text>
</comment>
<gene>
    <name evidence="2" type="ORF">PFISCL1PPCAC_9605</name>
</gene>
<dbReference type="GO" id="GO:0000077">
    <property type="term" value="P:DNA damage checkpoint signaling"/>
    <property type="evidence" value="ECO:0007669"/>
    <property type="project" value="InterPro"/>
</dbReference>
<evidence type="ECO:0000313" key="2">
    <source>
        <dbReference type="EMBL" id="GMT18308.1"/>
    </source>
</evidence>
<reference evidence="2" key="1">
    <citation type="submission" date="2023-10" db="EMBL/GenBank/DDBJ databases">
        <title>Genome assembly of Pristionchus species.</title>
        <authorList>
            <person name="Yoshida K."/>
            <person name="Sommer R.J."/>
        </authorList>
    </citation>
    <scope>NUCLEOTIDE SEQUENCE</scope>
    <source>
        <strain evidence="2">RS5133</strain>
    </source>
</reference>
<proteinExistence type="inferred from homology"/>
<accession>A0AAV5VJ89</accession>
<dbReference type="InterPro" id="IPR016580">
    <property type="entry name" value="HUS1"/>
</dbReference>
<comment type="caution">
    <text evidence="2">The sequence shown here is derived from an EMBL/GenBank/DDBJ whole genome shotgun (WGS) entry which is preliminary data.</text>
</comment>
<organism evidence="2 3">
    <name type="scientific">Pristionchus fissidentatus</name>
    <dbReference type="NCBI Taxonomy" id="1538716"/>
    <lineage>
        <taxon>Eukaryota</taxon>
        <taxon>Metazoa</taxon>
        <taxon>Ecdysozoa</taxon>
        <taxon>Nematoda</taxon>
        <taxon>Chromadorea</taxon>
        <taxon>Rhabditida</taxon>
        <taxon>Rhabditina</taxon>
        <taxon>Diplogasteromorpha</taxon>
        <taxon>Diplogasteroidea</taxon>
        <taxon>Neodiplogasteridae</taxon>
        <taxon>Pristionchus</taxon>
    </lineage>
</organism>
<dbReference type="AlphaFoldDB" id="A0AAV5VJ89"/>
<dbReference type="GO" id="GO:0030896">
    <property type="term" value="C:checkpoint clamp complex"/>
    <property type="evidence" value="ECO:0007669"/>
    <property type="project" value="InterPro"/>
</dbReference>
<feature type="non-terminal residue" evidence="2">
    <location>
        <position position="1"/>
    </location>
</feature>
<protein>
    <recommendedName>
        <fullName evidence="4">Checkpoint protein</fullName>
    </recommendedName>
</protein>
<dbReference type="Pfam" id="PF04005">
    <property type="entry name" value="Hus1"/>
    <property type="match status" value="1"/>
</dbReference>